<dbReference type="AlphaFoldDB" id="A0A061E234"/>
<dbReference type="eggNOG" id="KOG0017">
    <property type="taxonomic scope" value="Eukaryota"/>
</dbReference>
<dbReference type="Gramene" id="EOX99025">
    <property type="protein sequence ID" value="EOX99025"/>
    <property type="gene ID" value="TCM_007654"/>
</dbReference>
<organism evidence="1 2">
    <name type="scientific">Theobroma cacao</name>
    <name type="common">Cacao</name>
    <name type="synonym">Cocoa</name>
    <dbReference type="NCBI Taxonomy" id="3641"/>
    <lineage>
        <taxon>Eukaryota</taxon>
        <taxon>Viridiplantae</taxon>
        <taxon>Streptophyta</taxon>
        <taxon>Embryophyta</taxon>
        <taxon>Tracheophyta</taxon>
        <taxon>Spermatophyta</taxon>
        <taxon>Magnoliopsida</taxon>
        <taxon>eudicotyledons</taxon>
        <taxon>Gunneridae</taxon>
        <taxon>Pentapetalae</taxon>
        <taxon>rosids</taxon>
        <taxon>malvids</taxon>
        <taxon>Malvales</taxon>
        <taxon>Malvaceae</taxon>
        <taxon>Byttnerioideae</taxon>
        <taxon>Theobroma</taxon>
    </lineage>
</organism>
<dbReference type="Pfam" id="PF14223">
    <property type="entry name" value="Retrotran_gag_2"/>
    <property type="match status" value="1"/>
</dbReference>
<accession>A0A061E234</accession>
<evidence type="ECO:0000313" key="1">
    <source>
        <dbReference type="EMBL" id="EOX99025.1"/>
    </source>
</evidence>
<gene>
    <name evidence="1" type="ORF">TCM_007654</name>
</gene>
<dbReference type="PANTHER" id="PTHR35317:SF31">
    <property type="entry name" value="DUF4219 DOMAIN-CONTAINING PROTEIN"/>
    <property type="match status" value="1"/>
</dbReference>
<name>A0A061E234_THECC</name>
<protein>
    <recommendedName>
        <fullName evidence="3">Retrotransposon gag domain-containing protein</fullName>
    </recommendedName>
</protein>
<dbReference type="EMBL" id="CM001880">
    <property type="protein sequence ID" value="EOX99025.1"/>
    <property type="molecule type" value="Genomic_DNA"/>
</dbReference>
<evidence type="ECO:0008006" key="3">
    <source>
        <dbReference type="Google" id="ProtNLM"/>
    </source>
</evidence>
<proteinExistence type="predicted"/>
<sequence length="144" mass="16882">MKQILKVISLRTSDPKQGWDRLKEEYHGNDRNRQMRVLNFSKQFELMRMQEDKSIQTYTNKVLSLVNQLRISGEEMSERRVVNKMLVSLLERFKLKISSLEDLKDLTKISVNELVSALLAQEQKRAFRSEEPVKNAIVAKTKSL</sequence>
<dbReference type="InParanoid" id="A0A061E234"/>
<dbReference type="PANTHER" id="PTHR35317">
    <property type="entry name" value="OS04G0629600 PROTEIN"/>
    <property type="match status" value="1"/>
</dbReference>
<dbReference type="OMA" id="CETVKHA"/>
<keyword evidence="2" id="KW-1185">Reference proteome</keyword>
<dbReference type="HOGENOM" id="CLU_1799956_0_0_1"/>
<evidence type="ECO:0000313" key="2">
    <source>
        <dbReference type="Proteomes" id="UP000026915"/>
    </source>
</evidence>
<reference evidence="1 2" key="1">
    <citation type="journal article" date="2013" name="Genome Biol.">
        <title>The genome sequence of the most widely cultivated cacao type and its use to identify candidate genes regulating pod color.</title>
        <authorList>
            <person name="Motamayor J.C."/>
            <person name="Mockaitis K."/>
            <person name="Schmutz J."/>
            <person name="Haiminen N."/>
            <person name="Iii D.L."/>
            <person name="Cornejo O."/>
            <person name="Findley S.D."/>
            <person name="Zheng P."/>
            <person name="Utro F."/>
            <person name="Royaert S."/>
            <person name="Saski C."/>
            <person name="Jenkins J."/>
            <person name="Podicheti R."/>
            <person name="Zhao M."/>
            <person name="Scheffler B.E."/>
            <person name="Stack J.C."/>
            <person name="Feltus F.A."/>
            <person name="Mustiga G.M."/>
            <person name="Amores F."/>
            <person name="Phillips W."/>
            <person name="Marelli J.P."/>
            <person name="May G.D."/>
            <person name="Shapiro H."/>
            <person name="Ma J."/>
            <person name="Bustamante C.D."/>
            <person name="Schnell R.J."/>
            <person name="Main D."/>
            <person name="Gilbert D."/>
            <person name="Parida L."/>
            <person name="Kuhn D.N."/>
        </authorList>
    </citation>
    <scope>NUCLEOTIDE SEQUENCE [LARGE SCALE GENOMIC DNA]</scope>
    <source>
        <strain evidence="2">cv. Matina 1-6</strain>
    </source>
</reference>
<dbReference type="Proteomes" id="UP000026915">
    <property type="component" value="Chromosome 2"/>
</dbReference>